<gene>
    <name evidence="1" type="ORF">HF690_01895</name>
</gene>
<comment type="caution">
    <text evidence="1">The sequence shown here is derived from an EMBL/GenBank/DDBJ whole genome shotgun (WGS) entry which is preliminary data.</text>
</comment>
<keyword evidence="2" id="KW-1185">Reference proteome</keyword>
<dbReference type="Proteomes" id="UP000541636">
    <property type="component" value="Unassembled WGS sequence"/>
</dbReference>
<dbReference type="InterPro" id="IPR008949">
    <property type="entry name" value="Isoprenoid_synthase_dom_sf"/>
</dbReference>
<dbReference type="Gene3D" id="1.10.600.10">
    <property type="entry name" value="Farnesyl Diphosphate Synthase"/>
    <property type="match status" value="1"/>
</dbReference>
<dbReference type="EMBL" id="JAAZQD010000001">
    <property type="protein sequence ID" value="NKZ37705.1"/>
    <property type="molecule type" value="Genomic_DNA"/>
</dbReference>
<evidence type="ECO:0000313" key="1">
    <source>
        <dbReference type="EMBL" id="NKZ37705.1"/>
    </source>
</evidence>
<dbReference type="AlphaFoldDB" id="A0A846ZF54"/>
<proteinExistence type="predicted"/>
<protein>
    <submittedName>
        <fullName evidence="1">Phytoene synthase</fullName>
    </submittedName>
</protein>
<evidence type="ECO:0000313" key="2">
    <source>
        <dbReference type="Proteomes" id="UP000541636"/>
    </source>
</evidence>
<accession>A0A846ZF54</accession>
<dbReference type="RefSeq" id="WP_113065879.1">
    <property type="nucleotide sequence ID" value="NZ_JAAZQD010000001.1"/>
</dbReference>
<sequence>MSDDALHSYLQKWLQAQPAQRLALPFVDESGQAGHLALAALEQEWVDAAYGIRESHVAQVKLNWWAEELSGAAASGGRHPLTQVLFAAPEIARIEPSDWLAPIQAAMAQQDLPTPADFAEQRTRAQAFHGAWANLETRWWFGVEAEASRAGIAATADHLLHALVWLDTQVDHDRLALPMARLARHGLDRSALASDSAERRAALRDQLDDIAALLRDAQAHAGPLSLFRGLQMRENARLIRRARRAADPLARLREARAKPAPGSVFRAWSAARAWRRQARI</sequence>
<name>A0A846ZF54_9GAMM</name>
<organism evidence="1 2">
    <name type="scientific">Oleiagrimonas citrea</name>
    <dbReference type="NCBI Taxonomy" id="1665687"/>
    <lineage>
        <taxon>Bacteria</taxon>
        <taxon>Pseudomonadati</taxon>
        <taxon>Pseudomonadota</taxon>
        <taxon>Gammaproteobacteria</taxon>
        <taxon>Lysobacterales</taxon>
        <taxon>Rhodanobacteraceae</taxon>
        <taxon>Oleiagrimonas</taxon>
    </lineage>
</organism>
<reference evidence="1 2" key="1">
    <citation type="journal article" date="2017" name="Int. J. Syst. Evol. Microbiol.">
        <title>Oleiagrimonas citrea sp. nov., a marine bacterium isolated from tidal flat sediment and emended description of the genus Oleiagrimonas Fang et al. 2015 and Oleiagrimonas soli.</title>
        <authorList>
            <person name="Yang S.H."/>
            <person name="Seo H.S."/>
            <person name="Seong C.N."/>
            <person name="Kwon K.K."/>
        </authorList>
    </citation>
    <scope>NUCLEOTIDE SEQUENCE [LARGE SCALE GENOMIC DNA]</scope>
    <source>
        <strain evidence="1 2">MEBiC09124</strain>
    </source>
</reference>